<proteinExistence type="predicted"/>
<evidence type="ECO:0000256" key="3">
    <source>
        <dbReference type="ARBA" id="ARBA00022475"/>
    </source>
</evidence>
<feature type="transmembrane region" description="Helical" evidence="8">
    <location>
        <begin position="281"/>
        <end position="299"/>
    </location>
</feature>
<evidence type="ECO:0000313" key="10">
    <source>
        <dbReference type="EMBL" id="TXR57620.1"/>
    </source>
</evidence>
<feature type="region of interest" description="Disordered" evidence="7">
    <location>
        <begin position="1"/>
        <end position="26"/>
    </location>
</feature>
<keyword evidence="4 8" id="KW-0812">Transmembrane</keyword>
<organism evidence="10 11">
    <name type="scientific">Quadrisphaera setariae</name>
    <dbReference type="NCBI Taxonomy" id="2593304"/>
    <lineage>
        <taxon>Bacteria</taxon>
        <taxon>Bacillati</taxon>
        <taxon>Actinomycetota</taxon>
        <taxon>Actinomycetes</taxon>
        <taxon>Kineosporiales</taxon>
        <taxon>Kineosporiaceae</taxon>
        <taxon>Quadrisphaera</taxon>
    </lineage>
</organism>
<dbReference type="PROSITE" id="PS50850">
    <property type="entry name" value="MFS"/>
    <property type="match status" value="1"/>
</dbReference>
<feature type="compositionally biased region" description="Low complexity" evidence="7">
    <location>
        <begin position="9"/>
        <end position="26"/>
    </location>
</feature>
<reference evidence="10 11" key="1">
    <citation type="submission" date="2019-07" db="EMBL/GenBank/DDBJ databases">
        <title>Quadrisphaera sp. strain DD2A genome sequencing and assembly.</title>
        <authorList>
            <person name="Kim I."/>
        </authorList>
    </citation>
    <scope>NUCLEOTIDE SEQUENCE [LARGE SCALE GENOMIC DNA]</scope>
    <source>
        <strain evidence="10 11">DD2A</strain>
    </source>
</reference>
<evidence type="ECO:0000256" key="6">
    <source>
        <dbReference type="ARBA" id="ARBA00023136"/>
    </source>
</evidence>
<protein>
    <submittedName>
        <fullName evidence="10">MFS transporter</fullName>
    </submittedName>
</protein>
<keyword evidence="2" id="KW-0813">Transport</keyword>
<dbReference type="PANTHER" id="PTHR23513">
    <property type="entry name" value="INTEGRAL MEMBRANE EFFLUX PROTEIN-RELATED"/>
    <property type="match status" value="1"/>
</dbReference>
<evidence type="ECO:0000256" key="8">
    <source>
        <dbReference type="SAM" id="Phobius"/>
    </source>
</evidence>
<feature type="transmembrane region" description="Helical" evidence="8">
    <location>
        <begin position="338"/>
        <end position="357"/>
    </location>
</feature>
<dbReference type="AlphaFoldDB" id="A0A5C8ZLE6"/>
<dbReference type="Gene3D" id="1.20.1250.20">
    <property type="entry name" value="MFS general substrate transporter like domains"/>
    <property type="match status" value="1"/>
</dbReference>
<keyword evidence="11" id="KW-1185">Reference proteome</keyword>
<sequence length="433" mass="43177">MTSGTGPGASATAPHHPVSSPSAPSPQERLGGDYWWLWTSSTAANLGDGVRRVAFPLLAVTLTRDPVLVSAVAAATTLPWLVVGPLAGLVVDRVDRVRLLWAVNAARAVVVTAVVVGLGSGHASIGLLVAAALLLGVGEALVDDAAIALVPRTAPEPMLERANAHLYGAQVVTGQFVGQGITGALFAVAVVAPFAVDAAALLLATVAALLLSRRSSKTVTVTTSASGGALRLACAGIAEGVRWLMGQRLVRALWVVLAALGFASGAFWGVIALYAQDVLGLGPTGFGVVLAVGSVGALVGSQVAPWVRAHLGVAGAMYSGAALVVLSTAGLALTRSGLVAAALLVANGVGVLVWNVVGVSLRQRVVPDELLGRVQSAFSVASVGSATVGALVAGVVAREADLPAVFWMSAAVITVAAAATAPTIAARRASAAS</sequence>
<evidence type="ECO:0000256" key="1">
    <source>
        <dbReference type="ARBA" id="ARBA00004651"/>
    </source>
</evidence>
<feature type="transmembrane region" description="Helical" evidence="8">
    <location>
        <begin position="404"/>
        <end position="426"/>
    </location>
</feature>
<dbReference type="InterPro" id="IPR036259">
    <property type="entry name" value="MFS_trans_sf"/>
</dbReference>
<comment type="subcellular location">
    <subcellularLocation>
        <location evidence="1">Cell membrane</location>
        <topology evidence="1">Multi-pass membrane protein</topology>
    </subcellularLocation>
</comment>
<feature type="transmembrane region" description="Helical" evidence="8">
    <location>
        <begin position="184"/>
        <end position="211"/>
    </location>
</feature>
<dbReference type="InterPro" id="IPR020846">
    <property type="entry name" value="MFS_dom"/>
</dbReference>
<evidence type="ECO:0000256" key="7">
    <source>
        <dbReference type="SAM" id="MobiDB-lite"/>
    </source>
</evidence>
<feature type="transmembrane region" description="Helical" evidence="8">
    <location>
        <begin position="252"/>
        <end position="275"/>
    </location>
</feature>
<evidence type="ECO:0000259" key="9">
    <source>
        <dbReference type="PROSITE" id="PS50850"/>
    </source>
</evidence>
<feature type="transmembrane region" description="Helical" evidence="8">
    <location>
        <begin position="67"/>
        <end position="87"/>
    </location>
</feature>
<evidence type="ECO:0000256" key="5">
    <source>
        <dbReference type="ARBA" id="ARBA00022989"/>
    </source>
</evidence>
<keyword evidence="5 8" id="KW-1133">Transmembrane helix</keyword>
<feature type="transmembrane region" description="Helical" evidence="8">
    <location>
        <begin position="311"/>
        <end position="332"/>
    </location>
</feature>
<dbReference type="Proteomes" id="UP000321234">
    <property type="component" value="Unassembled WGS sequence"/>
</dbReference>
<dbReference type="GO" id="GO:0005886">
    <property type="term" value="C:plasma membrane"/>
    <property type="evidence" value="ECO:0007669"/>
    <property type="project" value="UniProtKB-SubCell"/>
</dbReference>
<dbReference type="GO" id="GO:0022857">
    <property type="term" value="F:transmembrane transporter activity"/>
    <property type="evidence" value="ECO:0007669"/>
    <property type="project" value="InterPro"/>
</dbReference>
<accession>A0A5C8ZLE6</accession>
<dbReference type="PANTHER" id="PTHR23513:SF6">
    <property type="entry name" value="MAJOR FACILITATOR SUPERFAMILY ASSOCIATED DOMAIN-CONTAINING PROTEIN"/>
    <property type="match status" value="1"/>
</dbReference>
<dbReference type="Pfam" id="PF05977">
    <property type="entry name" value="MFS_3"/>
    <property type="match status" value="1"/>
</dbReference>
<evidence type="ECO:0000313" key="11">
    <source>
        <dbReference type="Proteomes" id="UP000321234"/>
    </source>
</evidence>
<keyword evidence="6 8" id="KW-0472">Membrane</keyword>
<feature type="domain" description="Major facilitator superfamily (MFS) profile" evidence="9">
    <location>
        <begin position="33"/>
        <end position="428"/>
    </location>
</feature>
<evidence type="ECO:0000256" key="2">
    <source>
        <dbReference type="ARBA" id="ARBA00022448"/>
    </source>
</evidence>
<feature type="transmembrane region" description="Helical" evidence="8">
    <location>
        <begin position="377"/>
        <end position="398"/>
    </location>
</feature>
<name>A0A5C8ZLE6_9ACTN</name>
<gene>
    <name evidence="10" type="ORF">FMM08_05275</name>
</gene>
<comment type="caution">
    <text evidence="10">The sequence shown here is derived from an EMBL/GenBank/DDBJ whole genome shotgun (WGS) entry which is preliminary data.</text>
</comment>
<dbReference type="CDD" id="cd06173">
    <property type="entry name" value="MFS_MefA_like"/>
    <property type="match status" value="1"/>
</dbReference>
<dbReference type="SUPFAM" id="SSF103473">
    <property type="entry name" value="MFS general substrate transporter"/>
    <property type="match status" value="1"/>
</dbReference>
<dbReference type="OrthoDB" id="145388at2"/>
<dbReference type="InterPro" id="IPR010290">
    <property type="entry name" value="TM_effector"/>
</dbReference>
<dbReference type="RefSeq" id="WP_147925259.1">
    <property type="nucleotide sequence ID" value="NZ_VKAC01000002.1"/>
</dbReference>
<dbReference type="EMBL" id="VKAC01000002">
    <property type="protein sequence ID" value="TXR57620.1"/>
    <property type="molecule type" value="Genomic_DNA"/>
</dbReference>
<keyword evidence="3" id="KW-1003">Cell membrane</keyword>
<evidence type="ECO:0000256" key="4">
    <source>
        <dbReference type="ARBA" id="ARBA00022692"/>
    </source>
</evidence>